<dbReference type="Proteomes" id="UP000037035">
    <property type="component" value="Unassembled WGS sequence"/>
</dbReference>
<sequence length="95" mass="10872">MFQAQNLNTPQGNGRTQGLSQQNDAYSPNYMVLAKPQPFNRTRGAAAKSFFGQILLHTFTYPDQFPTNSSKVAFDVSFMTDYAETWFQPYLMKFL</sequence>
<gene>
    <name evidence="2" type="ORF">VP01_642g3</name>
</gene>
<name>A0A0L6UFT1_9BASI</name>
<evidence type="ECO:0008006" key="4">
    <source>
        <dbReference type="Google" id="ProtNLM"/>
    </source>
</evidence>
<organism evidence="2 3">
    <name type="scientific">Puccinia sorghi</name>
    <dbReference type="NCBI Taxonomy" id="27349"/>
    <lineage>
        <taxon>Eukaryota</taxon>
        <taxon>Fungi</taxon>
        <taxon>Dikarya</taxon>
        <taxon>Basidiomycota</taxon>
        <taxon>Pucciniomycotina</taxon>
        <taxon>Pucciniomycetes</taxon>
        <taxon>Pucciniales</taxon>
        <taxon>Pucciniaceae</taxon>
        <taxon>Puccinia</taxon>
    </lineage>
</organism>
<feature type="region of interest" description="Disordered" evidence="1">
    <location>
        <begin position="1"/>
        <end position="23"/>
    </location>
</feature>
<evidence type="ECO:0000313" key="2">
    <source>
        <dbReference type="EMBL" id="KNZ47393.1"/>
    </source>
</evidence>
<protein>
    <recommendedName>
        <fullName evidence="4">DUF4939 domain-containing protein</fullName>
    </recommendedName>
</protein>
<dbReference type="OrthoDB" id="2895259at2759"/>
<proteinExistence type="predicted"/>
<reference evidence="2 3" key="1">
    <citation type="submission" date="2015-08" db="EMBL/GenBank/DDBJ databases">
        <title>Next Generation Sequencing and Analysis of the Genome of Puccinia sorghi L Schw, the Causal Agent of Maize Common Rust.</title>
        <authorList>
            <person name="Rochi L."/>
            <person name="Burguener G."/>
            <person name="Darino M."/>
            <person name="Turjanski A."/>
            <person name="Kreff E."/>
            <person name="Dieguez M.J."/>
            <person name="Sacco F."/>
        </authorList>
    </citation>
    <scope>NUCLEOTIDE SEQUENCE [LARGE SCALE GENOMIC DNA]</scope>
    <source>
        <strain evidence="2 3">RO10H11247</strain>
    </source>
</reference>
<accession>A0A0L6UFT1</accession>
<dbReference type="AlphaFoldDB" id="A0A0L6UFT1"/>
<comment type="caution">
    <text evidence="2">The sequence shown here is derived from an EMBL/GenBank/DDBJ whole genome shotgun (WGS) entry which is preliminary data.</text>
</comment>
<evidence type="ECO:0000256" key="1">
    <source>
        <dbReference type="SAM" id="MobiDB-lite"/>
    </source>
</evidence>
<dbReference type="EMBL" id="LAVV01011752">
    <property type="protein sequence ID" value="KNZ47393.1"/>
    <property type="molecule type" value="Genomic_DNA"/>
</dbReference>
<evidence type="ECO:0000313" key="3">
    <source>
        <dbReference type="Proteomes" id="UP000037035"/>
    </source>
</evidence>
<dbReference type="VEuPathDB" id="FungiDB:VP01_642g3"/>
<keyword evidence="3" id="KW-1185">Reference proteome</keyword>